<proteinExistence type="inferred from homology"/>
<dbReference type="PANTHER" id="PTHR12867:SF6">
    <property type="entry name" value="N-ACETYLGLUCOSAMINYLDIPHOSPHODOLICHOL N-ACETYLGLUCOSAMINYLTRANSFERASE"/>
    <property type="match status" value="1"/>
</dbReference>
<dbReference type="Proteomes" id="UP000646827">
    <property type="component" value="Unassembled WGS sequence"/>
</dbReference>
<accession>A0A8H7SAD1</accession>
<comment type="subunit">
    <text evidence="3 12">Heterodimer with ALG14 to form a functional enzyme.</text>
</comment>
<evidence type="ECO:0000256" key="7">
    <source>
        <dbReference type="ARBA" id="ARBA00022679"/>
    </source>
</evidence>
<organism evidence="14 15">
    <name type="scientific">Circinella minor</name>
    <dbReference type="NCBI Taxonomy" id="1195481"/>
    <lineage>
        <taxon>Eukaryota</taxon>
        <taxon>Fungi</taxon>
        <taxon>Fungi incertae sedis</taxon>
        <taxon>Mucoromycota</taxon>
        <taxon>Mucoromycotina</taxon>
        <taxon>Mucoromycetes</taxon>
        <taxon>Mucorales</taxon>
        <taxon>Lichtheimiaceae</taxon>
        <taxon>Circinella</taxon>
    </lineage>
</organism>
<dbReference type="InterPro" id="IPR007235">
    <property type="entry name" value="Glyco_trans_28_C"/>
</dbReference>
<dbReference type="OrthoDB" id="20273at2759"/>
<evidence type="ECO:0000259" key="13">
    <source>
        <dbReference type="Pfam" id="PF04101"/>
    </source>
</evidence>
<evidence type="ECO:0000256" key="9">
    <source>
        <dbReference type="ARBA" id="ARBA00024804"/>
    </source>
</evidence>
<keyword evidence="6 12" id="KW-0328">Glycosyltransferase</keyword>
<protein>
    <recommendedName>
        <fullName evidence="5 12">UDP-N-acetylglucosamine transferase subunit ALG13</fullName>
        <ecNumber evidence="4 12">2.4.1.141</ecNumber>
    </recommendedName>
    <alternativeName>
        <fullName evidence="10 12">Asparagine-linked glycosylation protein 13</fullName>
    </alternativeName>
</protein>
<dbReference type="EC" id="2.4.1.141" evidence="4 12"/>
<dbReference type="InterPro" id="IPR039042">
    <property type="entry name" value="Alg13-like"/>
</dbReference>
<evidence type="ECO:0000256" key="11">
    <source>
        <dbReference type="ARBA" id="ARBA00048184"/>
    </source>
</evidence>
<evidence type="ECO:0000256" key="4">
    <source>
        <dbReference type="ARBA" id="ARBA00012614"/>
    </source>
</evidence>
<dbReference type="Pfam" id="PF04101">
    <property type="entry name" value="Glyco_tran_28_C"/>
    <property type="match status" value="1"/>
</dbReference>
<dbReference type="GO" id="GO:0006488">
    <property type="term" value="P:dolichol-linked oligosaccharide biosynthetic process"/>
    <property type="evidence" value="ECO:0007669"/>
    <property type="project" value="InterPro"/>
</dbReference>
<evidence type="ECO:0000256" key="5">
    <source>
        <dbReference type="ARBA" id="ARBA00017468"/>
    </source>
</evidence>
<feature type="domain" description="Glycosyl transferase family 28 C-terminal" evidence="13">
    <location>
        <begin position="3"/>
        <end position="131"/>
    </location>
</feature>
<evidence type="ECO:0000256" key="2">
    <source>
        <dbReference type="ARBA" id="ARBA00006962"/>
    </source>
</evidence>
<evidence type="ECO:0000313" key="15">
    <source>
        <dbReference type="Proteomes" id="UP000646827"/>
    </source>
</evidence>
<dbReference type="GO" id="GO:0004577">
    <property type="term" value="F:N-acetylglucosaminyldiphosphodolichol N-acetylglucosaminyltransferase activity"/>
    <property type="evidence" value="ECO:0007669"/>
    <property type="project" value="UniProtKB-EC"/>
</dbReference>
<name>A0A8H7SAD1_9FUNG</name>
<keyword evidence="7 12" id="KW-0808">Transferase</keyword>
<keyword evidence="15" id="KW-1185">Reference proteome</keyword>
<dbReference type="GO" id="GO:0005783">
    <property type="term" value="C:endoplasmic reticulum"/>
    <property type="evidence" value="ECO:0007669"/>
    <property type="project" value="UniProtKB-SubCell"/>
</dbReference>
<evidence type="ECO:0000313" key="14">
    <source>
        <dbReference type="EMBL" id="KAG2225566.1"/>
    </source>
</evidence>
<evidence type="ECO:0000256" key="3">
    <source>
        <dbReference type="ARBA" id="ARBA00011198"/>
    </source>
</evidence>
<reference evidence="14 15" key="1">
    <citation type="submission" date="2020-12" db="EMBL/GenBank/DDBJ databases">
        <title>Metabolic potential, ecology and presence of endohyphal bacteria is reflected in genomic diversity of Mucoromycotina.</title>
        <authorList>
            <person name="Muszewska A."/>
            <person name="Okrasinska A."/>
            <person name="Steczkiewicz K."/>
            <person name="Drgas O."/>
            <person name="Orlowska M."/>
            <person name="Perlinska-Lenart U."/>
            <person name="Aleksandrzak-Piekarczyk T."/>
            <person name="Szatraj K."/>
            <person name="Zielenkiewicz U."/>
            <person name="Pilsyk S."/>
            <person name="Malc E."/>
            <person name="Mieczkowski P."/>
            <person name="Kruszewska J.S."/>
            <person name="Biernat P."/>
            <person name="Pawlowska J."/>
        </authorList>
    </citation>
    <scope>NUCLEOTIDE SEQUENCE [LARGE SCALE GENOMIC DNA]</scope>
    <source>
        <strain evidence="14 15">CBS 142.35</strain>
    </source>
</reference>
<evidence type="ECO:0000256" key="6">
    <source>
        <dbReference type="ARBA" id="ARBA00022676"/>
    </source>
</evidence>
<evidence type="ECO:0000256" key="12">
    <source>
        <dbReference type="RuleBase" id="RU362128"/>
    </source>
</evidence>
<comment type="function">
    <text evidence="9 12">Involved in protein N-glycosylation. Essential for the second step of the dolichol-linked oligosaccharide pathway.</text>
</comment>
<evidence type="ECO:0000256" key="10">
    <source>
        <dbReference type="ARBA" id="ARBA00032061"/>
    </source>
</evidence>
<evidence type="ECO:0000256" key="1">
    <source>
        <dbReference type="ARBA" id="ARBA00004240"/>
    </source>
</evidence>
<dbReference type="AlphaFoldDB" id="A0A8H7SAD1"/>
<dbReference type="SUPFAM" id="SSF53756">
    <property type="entry name" value="UDP-Glycosyltransferase/glycogen phosphorylase"/>
    <property type="match status" value="1"/>
</dbReference>
<dbReference type="PANTHER" id="PTHR12867">
    <property type="entry name" value="GLYCOSYL TRANSFERASE-RELATED"/>
    <property type="match status" value="1"/>
</dbReference>
<gene>
    <name evidence="12" type="primary">ALG13</name>
    <name evidence="14" type="ORF">INT45_013677</name>
</gene>
<evidence type="ECO:0000256" key="8">
    <source>
        <dbReference type="ARBA" id="ARBA00022824"/>
    </source>
</evidence>
<dbReference type="EMBL" id="JAEPRB010000026">
    <property type="protein sequence ID" value="KAG2225566.1"/>
    <property type="molecule type" value="Genomic_DNA"/>
</dbReference>
<comment type="catalytic activity">
    <reaction evidence="11">
        <text>an N-acetyl-alpha-D-glucosaminyl-diphospho-di-trans,poly-cis-dolichol + UDP-N-acetyl-alpha-D-glucosamine = an N,N'-diacetylchitobiosyl-diphospho-di-trans,poly-cis-dolichol + UDP + H(+)</text>
        <dbReference type="Rhea" id="RHEA:23380"/>
        <dbReference type="Rhea" id="RHEA-COMP:19507"/>
        <dbReference type="Rhea" id="RHEA-COMP:19510"/>
        <dbReference type="ChEBI" id="CHEBI:15378"/>
        <dbReference type="ChEBI" id="CHEBI:57269"/>
        <dbReference type="ChEBI" id="CHEBI:57705"/>
        <dbReference type="ChEBI" id="CHEBI:58223"/>
        <dbReference type="ChEBI" id="CHEBI:58427"/>
        <dbReference type="EC" id="2.4.1.141"/>
    </reaction>
</comment>
<comment type="subcellular location">
    <subcellularLocation>
        <location evidence="1 12">Endoplasmic reticulum</location>
    </subcellularLocation>
</comment>
<sequence length="140" mass="15501">MSTVFITVGSTGFDSLVEACTTMSFLNGLEQLGYKQLVIQYGSSEPIYTRNMSNNNDNNEDKNNKRILKVKGYAYKPSITEDMENASLVISHAGAGSILQALRIPKPLIVVNNIYLMDNHQQELSQAMQGKGYCICSTPR</sequence>
<dbReference type="Gene3D" id="3.40.50.2000">
    <property type="entry name" value="Glycogen Phosphorylase B"/>
    <property type="match status" value="1"/>
</dbReference>
<keyword evidence="8 12" id="KW-0256">Endoplasmic reticulum</keyword>
<comment type="caution">
    <text evidence="14">The sequence shown here is derived from an EMBL/GenBank/DDBJ whole genome shotgun (WGS) entry which is preliminary data.</text>
</comment>
<comment type="similarity">
    <text evidence="2 12">Belongs to the glycosyltransferase 28 family.</text>
</comment>